<evidence type="ECO:0000313" key="5">
    <source>
        <dbReference type="Proteomes" id="UP001162889"/>
    </source>
</evidence>
<dbReference type="InterPro" id="IPR001387">
    <property type="entry name" value="Cro/C1-type_HTH"/>
</dbReference>
<dbReference type="Pfam" id="PF13560">
    <property type="entry name" value="HTH_31"/>
    <property type="match status" value="1"/>
</dbReference>
<dbReference type="InterPro" id="IPR052345">
    <property type="entry name" value="Rad_response_metalloprotease"/>
</dbReference>
<comment type="caution">
    <text evidence="2">The sequence shown here is derived from an EMBL/GenBank/DDBJ whole genome shotgun (WGS) entry which is preliminary data.</text>
</comment>
<sequence length="371" mass="41722">MQNQFNGSELRLARIFSGFALEEVAERVDKTRQYLHKLETGQASPTPALLEQLADVLEVAPSFLLCDHTAMLEEDNFHFRKLFTTRAMVKNVVMARGELTGRLVRYLDKELRLPKVRIPEIANVSSAEDIEKAAEQCRREWELGLGPIANMHRLAENVGAVITSFQSFSKEIDALSVAVPRPIIVRNEAKESICRQRTDIGHELGHFVLHTGIVTGDRLTEGQANRFAGALLIPRSMMAKHFPRPRGARLDWQGLSEFKLSWKVSKAAVLYRARQLELISEDQYKTGAITLRRTGEATGEREDHLVEQEGPELVARAFRMLAEKKAIYAEDVAESLRISTALLRNLVGFDIPTRPPGVPKQVQRPTLQLVG</sequence>
<accession>A0AA41L1X5</accession>
<dbReference type="PANTHER" id="PTHR43236">
    <property type="entry name" value="ANTITOXIN HIGA1"/>
    <property type="match status" value="1"/>
</dbReference>
<keyword evidence="5" id="KW-1185">Reference proteome</keyword>
<dbReference type="PANTHER" id="PTHR43236:SF1">
    <property type="entry name" value="BLL7220 PROTEIN"/>
    <property type="match status" value="1"/>
</dbReference>
<evidence type="ECO:0000313" key="4">
    <source>
        <dbReference type="Proteomes" id="UP001155901"/>
    </source>
</evidence>
<evidence type="ECO:0000313" key="2">
    <source>
        <dbReference type="EMBL" id="MBV6325511.1"/>
    </source>
</evidence>
<dbReference type="SMART" id="SM00530">
    <property type="entry name" value="HTH_XRE"/>
    <property type="match status" value="1"/>
</dbReference>
<dbReference type="Proteomes" id="UP001162889">
    <property type="component" value="Unassembled WGS sequence"/>
</dbReference>
<dbReference type="Proteomes" id="UP001155901">
    <property type="component" value="Unassembled WGS sequence"/>
</dbReference>
<dbReference type="RefSeq" id="WP_217946403.1">
    <property type="nucleotide sequence ID" value="NZ_JAHTGR010000034.1"/>
</dbReference>
<dbReference type="PROSITE" id="PS50943">
    <property type="entry name" value="HTH_CROC1"/>
    <property type="match status" value="1"/>
</dbReference>
<gene>
    <name evidence="2" type="ORF">KVP70_31855</name>
    <name evidence="3" type="ORF">L1274_006454</name>
</gene>
<dbReference type="AlphaFoldDB" id="A0AA41L1X5"/>
<protein>
    <submittedName>
        <fullName evidence="2 3">XRE family transcriptional regulator</fullName>
    </submittedName>
</protein>
<dbReference type="EMBL" id="JAHTGR010000034">
    <property type="protein sequence ID" value="MBV6325511.1"/>
    <property type="molecule type" value="Genomic_DNA"/>
</dbReference>
<name>A0AA41L1X5_9BURK</name>
<feature type="domain" description="HTH cro/C1-type" evidence="1">
    <location>
        <begin position="10"/>
        <end position="64"/>
    </location>
</feature>
<dbReference type="Pfam" id="PF06114">
    <property type="entry name" value="Peptidase_M78"/>
    <property type="match status" value="1"/>
</dbReference>
<proteinExistence type="predicted"/>
<reference evidence="2" key="1">
    <citation type="submission" date="2021-07" db="EMBL/GenBank/DDBJ databases">
        <title>Characterization of violacein-producing bacteria and related species.</title>
        <authorList>
            <person name="Wilson H.S."/>
            <person name="De Leon M.E."/>
        </authorList>
    </citation>
    <scope>NUCLEOTIDE SEQUENCE</scope>
    <source>
        <strain evidence="2">HSC-15S17</strain>
    </source>
</reference>
<dbReference type="CDD" id="cd00093">
    <property type="entry name" value="HTH_XRE"/>
    <property type="match status" value="1"/>
</dbReference>
<dbReference type="EMBL" id="JALJZU010000025">
    <property type="protein sequence ID" value="MCP2012683.1"/>
    <property type="molecule type" value="Genomic_DNA"/>
</dbReference>
<evidence type="ECO:0000259" key="1">
    <source>
        <dbReference type="PROSITE" id="PS50943"/>
    </source>
</evidence>
<reference evidence="3" key="2">
    <citation type="submission" date="2022-03" db="EMBL/GenBank/DDBJ databases">
        <title>Genome Encyclopedia of Bacteria and Archaea VI: Functional Genomics of Type Strains.</title>
        <authorList>
            <person name="Whitman W."/>
        </authorList>
    </citation>
    <scope>NUCLEOTIDE SEQUENCE</scope>
    <source>
        <strain evidence="3">HSC-15S17</strain>
    </source>
</reference>
<evidence type="ECO:0000313" key="3">
    <source>
        <dbReference type="EMBL" id="MCP2012683.1"/>
    </source>
</evidence>
<organism evidence="2 4">
    <name type="scientific">Duganella violaceipulchra</name>
    <dbReference type="NCBI Taxonomy" id="2849652"/>
    <lineage>
        <taxon>Bacteria</taxon>
        <taxon>Pseudomonadati</taxon>
        <taxon>Pseudomonadota</taxon>
        <taxon>Betaproteobacteria</taxon>
        <taxon>Burkholderiales</taxon>
        <taxon>Oxalobacteraceae</taxon>
        <taxon>Telluria group</taxon>
        <taxon>Duganella</taxon>
    </lineage>
</organism>
<dbReference type="InterPro" id="IPR010359">
    <property type="entry name" value="IrrE_HExxH"/>
</dbReference>